<gene>
    <name evidence="13" type="ORF">KI809_07100</name>
</gene>
<evidence type="ECO:0000259" key="12">
    <source>
        <dbReference type="PROSITE" id="PS50885"/>
    </source>
</evidence>
<feature type="domain" description="Histidine kinase" evidence="10">
    <location>
        <begin position="401"/>
        <end position="609"/>
    </location>
</feature>
<keyword evidence="8" id="KW-0175">Coiled coil</keyword>
<dbReference type="Pfam" id="PF02518">
    <property type="entry name" value="HATPase_c"/>
    <property type="match status" value="1"/>
</dbReference>
<comment type="catalytic activity">
    <reaction evidence="1">
        <text>ATP + protein L-histidine = ADP + protein N-phospho-L-histidine.</text>
        <dbReference type="EC" id="2.7.13.3"/>
    </reaction>
</comment>
<dbReference type="InterPro" id="IPR003594">
    <property type="entry name" value="HATPase_dom"/>
</dbReference>
<evidence type="ECO:0000256" key="7">
    <source>
        <dbReference type="ARBA" id="ARBA00023136"/>
    </source>
</evidence>
<evidence type="ECO:0000256" key="5">
    <source>
        <dbReference type="ARBA" id="ARBA00022679"/>
    </source>
</evidence>
<dbReference type="GO" id="GO:0000156">
    <property type="term" value="F:phosphorelay response regulator activity"/>
    <property type="evidence" value="ECO:0007669"/>
    <property type="project" value="TreeGrafter"/>
</dbReference>
<feature type="domain" description="HAMP" evidence="12">
    <location>
        <begin position="186"/>
        <end position="238"/>
    </location>
</feature>
<evidence type="ECO:0000313" key="14">
    <source>
        <dbReference type="Proteomes" id="UP000811899"/>
    </source>
</evidence>
<dbReference type="InterPro" id="IPR035965">
    <property type="entry name" value="PAS-like_dom_sf"/>
</dbReference>
<dbReference type="PROSITE" id="PS50112">
    <property type="entry name" value="PAS"/>
    <property type="match status" value="1"/>
</dbReference>
<dbReference type="InterPro" id="IPR013656">
    <property type="entry name" value="PAS_4"/>
</dbReference>
<feature type="domain" description="PAS" evidence="11">
    <location>
        <begin position="250"/>
        <end position="293"/>
    </location>
</feature>
<evidence type="ECO:0000256" key="1">
    <source>
        <dbReference type="ARBA" id="ARBA00000085"/>
    </source>
</evidence>
<feature type="transmembrane region" description="Helical" evidence="9">
    <location>
        <begin position="162"/>
        <end position="184"/>
    </location>
</feature>
<dbReference type="EMBL" id="JAHCVJ010000002">
    <property type="protein sequence ID" value="MBT0664066.1"/>
    <property type="molecule type" value="Genomic_DNA"/>
</dbReference>
<dbReference type="PROSITE" id="PS50109">
    <property type="entry name" value="HIS_KIN"/>
    <property type="match status" value="1"/>
</dbReference>
<comment type="subcellular location">
    <subcellularLocation>
        <location evidence="2">Membrane</location>
    </subcellularLocation>
</comment>
<dbReference type="InterPro" id="IPR036890">
    <property type="entry name" value="HATPase_C_sf"/>
</dbReference>
<dbReference type="PRINTS" id="PR00344">
    <property type="entry name" value="BCTRLSENSOR"/>
</dbReference>
<protein>
    <recommendedName>
        <fullName evidence="3">histidine kinase</fullName>
        <ecNumber evidence="3">2.7.13.3</ecNumber>
    </recommendedName>
</protein>
<dbReference type="Gene3D" id="3.30.565.10">
    <property type="entry name" value="Histidine kinase-like ATPase, C-terminal domain"/>
    <property type="match status" value="1"/>
</dbReference>
<keyword evidence="6" id="KW-0418">Kinase</keyword>
<dbReference type="SUPFAM" id="SSF158472">
    <property type="entry name" value="HAMP domain-like"/>
    <property type="match status" value="1"/>
</dbReference>
<dbReference type="GO" id="GO:0030295">
    <property type="term" value="F:protein kinase activator activity"/>
    <property type="evidence" value="ECO:0007669"/>
    <property type="project" value="TreeGrafter"/>
</dbReference>
<evidence type="ECO:0000313" key="13">
    <source>
        <dbReference type="EMBL" id="MBT0664066.1"/>
    </source>
</evidence>
<dbReference type="Gene3D" id="6.10.340.10">
    <property type="match status" value="1"/>
</dbReference>
<comment type="caution">
    <text evidence="13">The sequence shown here is derived from an EMBL/GenBank/DDBJ whole genome shotgun (WGS) entry which is preliminary data.</text>
</comment>
<dbReference type="SMART" id="SM00304">
    <property type="entry name" value="HAMP"/>
    <property type="match status" value="1"/>
</dbReference>
<sequence length="609" mass="67674">MATLSLRGKIILFVLGISALTVAVMVLIVVLFVQPRLESKLEKRGASIAHAISSQCINPILSRELFQLEMFFRELINTEKDVEYLFVQAPNGEVLAHSFGQKFPVALKGLKPKINGGGHGIVRLRAADRDIIDISLPLLDGNLGRLHVGMAAASIHTDVNEILGSLISIVAILFISALLIVWFLEQRVIRPLREIRAVSARVGEGELDQRVTVNSRDEIGNLGEEFNRMLDSIKEAQENIIQEKELLAESEERFRKLFAEHDAPFCLVDPADGAIVDANRSASRFYGYSQDELRKMNMGEINVAPREELEKAMQCVANRTKGFCVFPHRLKSGEIRTVEIYSSPIAMAGRFLLFSIMHDITERKAAEAELVQLNLTLEDRVRERTAELSAANSELESFIYSVSHEMRAPIARMEGFSEILSEISPEGEQRYIAQRIGVASKRMRDVIDALLTLSRLSRAECILELLDLSAIARRIVTTLQLSATHSPTIHISDGMTATGDRGMIELCLQNLLGNAFKYTAKTEAPEISFFMEASEGNVVFTVRDNGIGFNIEDTKHLFEPFGRLHGQHEFKGDGIGLAIVARIIDRHSGRIWAEAEPGKGAAFHFTLGS</sequence>
<name>A0AAW4KZI4_9BACT</name>
<dbReference type="SMART" id="SM00091">
    <property type="entry name" value="PAS"/>
    <property type="match status" value="1"/>
</dbReference>
<organism evidence="13 14">
    <name type="scientific">Geoanaerobacter pelophilus</name>
    <dbReference type="NCBI Taxonomy" id="60036"/>
    <lineage>
        <taxon>Bacteria</taxon>
        <taxon>Pseudomonadati</taxon>
        <taxon>Thermodesulfobacteriota</taxon>
        <taxon>Desulfuromonadia</taxon>
        <taxon>Geobacterales</taxon>
        <taxon>Geobacteraceae</taxon>
        <taxon>Geoanaerobacter</taxon>
    </lineage>
</organism>
<feature type="coiled-coil region" evidence="8">
    <location>
        <begin position="219"/>
        <end position="253"/>
    </location>
</feature>
<dbReference type="PROSITE" id="PS50885">
    <property type="entry name" value="HAMP"/>
    <property type="match status" value="1"/>
</dbReference>
<evidence type="ECO:0000256" key="2">
    <source>
        <dbReference type="ARBA" id="ARBA00004370"/>
    </source>
</evidence>
<dbReference type="Gene3D" id="1.10.287.130">
    <property type="match status" value="1"/>
</dbReference>
<evidence type="ECO:0000259" key="10">
    <source>
        <dbReference type="PROSITE" id="PS50109"/>
    </source>
</evidence>
<keyword evidence="9" id="KW-1133">Transmembrane helix</keyword>
<dbReference type="InterPro" id="IPR003660">
    <property type="entry name" value="HAMP_dom"/>
</dbReference>
<dbReference type="PANTHER" id="PTHR42878:SF15">
    <property type="entry name" value="BACTERIOPHYTOCHROME"/>
    <property type="match status" value="1"/>
</dbReference>
<reference evidence="13 14" key="1">
    <citation type="submission" date="2021-05" db="EMBL/GenBank/DDBJ databases">
        <title>The draft genome of Geobacter pelophilus DSM 12255.</title>
        <authorList>
            <person name="Xu Z."/>
            <person name="Masuda Y."/>
            <person name="Itoh H."/>
            <person name="Senoo K."/>
        </authorList>
    </citation>
    <scope>NUCLEOTIDE SEQUENCE [LARGE SCALE GENOMIC DNA]</scope>
    <source>
        <strain evidence="13 14">DSM 12255</strain>
    </source>
</reference>
<dbReference type="SUPFAM" id="SSF47384">
    <property type="entry name" value="Homodimeric domain of signal transducing histidine kinase"/>
    <property type="match status" value="1"/>
</dbReference>
<keyword evidence="7 9" id="KW-0472">Membrane</keyword>
<dbReference type="Proteomes" id="UP000811899">
    <property type="component" value="Unassembled WGS sequence"/>
</dbReference>
<evidence type="ECO:0000256" key="4">
    <source>
        <dbReference type="ARBA" id="ARBA00022553"/>
    </source>
</evidence>
<feature type="transmembrane region" description="Helical" evidence="9">
    <location>
        <begin position="12"/>
        <end position="33"/>
    </location>
</feature>
<dbReference type="NCBIfam" id="TIGR00229">
    <property type="entry name" value="sensory_box"/>
    <property type="match status" value="1"/>
</dbReference>
<dbReference type="SMART" id="SM00387">
    <property type="entry name" value="HATPase_c"/>
    <property type="match status" value="1"/>
</dbReference>
<dbReference type="SUPFAM" id="SSF55785">
    <property type="entry name" value="PYP-like sensor domain (PAS domain)"/>
    <property type="match status" value="1"/>
</dbReference>
<evidence type="ECO:0000256" key="3">
    <source>
        <dbReference type="ARBA" id="ARBA00012438"/>
    </source>
</evidence>
<dbReference type="InterPro" id="IPR036097">
    <property type="entry name" value="HisK_dim/P_sf"/>
</dbReference>
<dbReference type="SUPFAM" id="SSF55874">
    <property type="entry name" value="ATPase domain of HSP90 chaperone/DNA topoisomerase II/histidine kinase"/>
    <property type="match status" value="1"/>
</dbReference>
<keyword evidence="5" id="KW-0808">Transferase</keyword>
<proteinExistence type="predicted"/>
<evidence type="ECO:0000256" key="8">
    <source>
        <dbReference type="SAM" id="Coils"/>
    </source>
</evidence>
<dbReference type="InterPro" id="IPR000014">
    <property type="entry name" value="PAS"/>
</dbReference>
<evidence type="ECO:0000259" key="11">
    <source>
        <dbReference type="PROSITE" id="PS50112"/>
    </source>
</evidence>
<dbReference type="SMART" id="SM00388">
    <property type="entry name" value="HisKA"/>
    <property type="match status" value="1"/>
</dbReference>
<dbReference type="EC" id="2.7.13.3" evidence="3"/>
<dbReference type="Pfam" id="PF00672">
    <property type="entry name" value="HAMP"/>
    <property type="match status" value="1"/>
</dbReference>
<dbReference type="GO" id="GO:0007234">
    <property type="term" value="P:osmosensory signaling via phosphorelay pathway"/>
    <property type="evidence" value="ECO:0007669"/>
    <property type="project" value="TreeGrafter"/>
</dbReference>
<accession>A0AAW4KZI4</accession>
<evidence type="ECO:0000256" key="6">
    <source>
        <dbReference type="ARBA" id="ARBA00022777"/>
    </source>
</evidence>
<dbReference type="InterPro" id="IPR050351">
    <property type="entry name" value="BphY/WalK/GraS-like"/>
</dbReference>
<dbReference type="CDD" id="cd00130">
    <property type="entry name" value="PAS"/>
    <property type="match status" value="1"/>
</dbReference>
<keyword evidence="9" id="KW-0812">Transmembrane</keyword>
<dbReference type="GO" id="GO:0016020">
    <property type="term" value="C:membrane"/>
    <property type="evidence" value="ECO:0007669"/>
    <property type="project" value="UniProtKB-SubCell"/>
</dbReference>
<dbReference type="InterPro" id="IPR004358">
    <property type="entry name" value="Sig_transdc_His_kin-like_C"/>
</dbReference>
<dbReference type="CDD" id="cd00082">
    <property type="entry name" value="HisKA"/>
    <property type="match status" value="1"/>
</dbReference>
<dbReference type="Pfam" id="PF08448">
    <property type="entry name" value="PAS_4"/>
    <property type="match status" value="1"/>
</dbReference>
<dbReference type="Gene3D" id="3.30.450.20">
    <property type="entry name" value="PAS domain"/>
    <property type="match status" value="1"/>
</dbReference>
<dbReference type="CDD" id="cd06225">
    <property type="entry name" value="HAMP"/>
    <property type="match status" value="1"/>
</dbReference>
<evidence type="ECO:0000256" key="9">
    <source>
        <dbReference type="SAM" id="Phobius"/>
    </source>
</evidence>
<keyword evidence="4" id="KW-0597">Phosphoprotein</keyword>
<dbReference type="Pfam" id="PF00512">
    <property type="entry name" value="HisKA"/>
    <property type="match status" value="1"/>
</dbReference>
<dbReference type="RefSeq" id="WP_214170835.1">
    <property type="nucleotide sequence ID" value="NZ_JAHCVJ010000002.1"/>
</dbReference>
<dbReference type="GO" id="GO:0000155">
    <property type="term" value="F:phosphorelay sensor kinase activity"/>
    <property type="evidence" value="ECO:0007669"/>
    <property type="project" value="InterPro"/>
</dbReference>
<dbReference type="PANTHER" id="PTHR42878">
    <property type="entry name" value="TWO-COMPONENT HISTIDINE KINASE"/>
    <property type="match status" value="1"/>
</dbReference>
<dbReference type="FunFam" id="3.30.565.10:FF:000006">
    <property type="entry name" value="Sensor histidine kinase WalK"/>
    <property type="match status" value="1"/>
</dbReference>
<dbReference type="InterPro" id="IPR003661">
    <property type="entry name" value="HisK_dim/P_dom"/>
</dbReference>
<dbReference type="AlphaFoldDB" id="A0AAW4KZI4"/>
<dbReference type="InterPro" id="IPR005467">
    <property type="entry name" value="His_kinase_dom"/>
</dbReference>
<keyword evidence="14" id="KW-1185">Reference proteome</keyword>